<dbReference type="OrthoDB" id="2556847at2759"/>
<evidence type="ECO:0000256" key="1">
    <source>
        <dbReference type="SAM" id="MobiDB-lite"/>
    </source>
</evidence>
<proteinExistence type="predicted"/>
<dbReference type="GO" id="GO:0016514">
    <property type="term" value="C:SWI/SNF complex"/>
    <property type="evidence" value="ECO:0007669"/>
    <property type="project" value="TreeGrafter"/>
</dbReference>
<feature type="compositionally biased region" description="Low complexity" evidence="1">
    <location>
        <begin position="1036"/>
        <end position="1050"/>
    </location>
</feature>
<feature type="region of interest" description="Disordered" evidence="1">
    <location>
        <begin position="45"/>
        <end position="74"/>
    </location>
</feature>
<evidence type="ECO:0000313" key="4">
    <source>
        <dbReference type="RefSeq" id="XP_030051642.1"/>
    </source>
</evidence>
<gene>
    <name evidence="4" type="primary">BICRAL</name>
</gene>
<protein>
    <submittedName>
        <fullName evidence="4">BRD4-interacting chromatin-remodeling complex-associated protein-like</fullName>
    </submittedName>
</protein>
<accession>A0A6P7X7V3</accession>
<dbReference type="InParanoid" id="A0A6P7X7V3"/>
<feature type="domain" description="GLTSCR protein conserved" evidence="2">
    <location>
        <begin position="723"/>
        <end position="823"/>
    </location>
</feature>
<dbReference type="InterPro" id="IPR052438">
    <property type="entry name" value="Chromatin_remod/trans_coact"/>
</dbReference>
<dbReference type="FunCoup" id="A0A6P7X7V3">
    <property type="interactions" value="1386"/>
</dbReference>
<keyword evidence="3" id="KW-1185">Reference proteome</keyword>
<evidence type="ECO:0000313" key="3">
    <source>
        <dbReference type="Proteomes" id="UP000515156"/>
    </source>
</evidence>
<name>A0A6P7X7V3_9AMPH</name>
<reference evidence="4" key="1">
    <citation type="submission" date="2025-08" db="UniProtKB">
        <authorList>
            <consortium name="RefSeq"/>
        </authorList>
    </citation>
    <scope>IDENTIFICATION</scope>
</reference>
<feature type="region of interest" description="Disordered" evidence="1">
    <location>
        <begin position="1034"/>
        <end position="1053"/>
    </location>
</feature>
<organism evidence="3 4">
    <name type="scientific">Microcaecilia unicolor</name>
    <dbReference type="NCBI Taxonomy" id="1415580"/>
    <lineage>
        <taxon>Eukaryota</taxon>
        <taxon>Metazoa</taxon>
        <taxon>Chordata</taxon>
        <taxon>Craniata</taxon>
        <taxon>Vertebrata</taxon>
        <taxon>Euteleostomi</taxon>
        <taxon>Amphibia</taxon>
        <taxon>Gymnophiona</taxon>
        <taxon>Siphonopidae</taxon>
        <taxon>Microcaecilia</taxon>
    </lineage>
</organism>
<dbReference type="RefSeq" id="XP_030051642.1">
    <property type="nucleotide sequence ID" value="XM_030195782.1"/>
</dbReference>
<dbReference type="CTD" id="23506"/>
<evidence type="ECO:0000259" key="2">
    <source>
        <dbReference type="Pfam" id="PF15249"/>
    </source>
</evidence>
<dbReference type="PANTHER" id="PTHR15572:SF2">
    <property type="entry name" value="BRD4-INTERACTING CHROMATIN-REMODELING COMPLEX-ASSOCIATED PROTEIN-LIKE"/>
    <property type="match status" value="1"/>
</dbReference>
<dbReference type="KEGG" id="muo:115465358"/>
<feature type="compositionally biased region" description="Low complexity" evidence="1">
    <location>
        <begin position="51"/>
        <end position="74"/>
    </location>
</feature>
<sequence length="1091" mass="116841">MDDDDDSCFLDLIGDPQALNYFLHGPSGKSTNDDLANVEYPATNSNSIFANSSNTDSKSSSKGGSIQLGEGSSDGLQLSSSLQFLEDDLESSSLPDLSEDQPFDILQKSLQEANITEQNLAEEAYLDASIGSNQQFTQSQLHPSSSTPFTQASNVCNYSGQTLHPIGLTHVPVVQHPVGASFASNTVGVQHGFMQQVGISVPNQHLSSSSHISGSGQIQLIGSFNNPPSMMTINNLDGSQIILKGSGQQASANMSGGLLVHRQTPNGNSMFGNSNSSPAGQTVTVPFGNANFQTSLPVHNIIIQRGLAPNANKIPINIQPKPIQMGQQTAYSVNNLGVQQHHIPQGIPFTSAHSPQSSVVGPQMNTNIASQQNTRKSITAQTVGNTGGNIVIHSPMGQHHMHHNQFLIPAGLSVNSNSVQHVQAINGQILQTQPTHLVPSQVPADHVMLNRNSTSLVRANQPYAGQMLNNQNAAVQLVSGQAFTGPGNQVIVNHGTSQIVGGQMPLQQASPTLLHLSPSQSSISQGRPNFTTLSTGQPSVSNMAVPNRFTVVSSGTVHHNLGPPLQTVASESNFVGDQLAHQNRTQVSVSVSHRLPVLSSKSAYSHTPVAVTQQPHSCCQTPKKAVNLPSPVSALKAQDGVRQPQLTSLLNNASLPGQASGGKLLQQTLGTAQLQQEKIIGSPPLQQTVQVDGQSDGQTVGQKRPAAEQLTKGAFMLQQIQHDQAQAVAPDKTKFRSLNDVVQRLLSYHVCQGSLPTDEDLKKVDSDFESVATQLLKRTQAMLNKYRWLLIEDATRINPSAEMVMIDRMFNQEERTCLTRDKRFAVMDPESYQADFCCSSKFLEKTADETELTNINVAKKASTSPSQTTRLQDPTKSIFVDSTYNDKVNVVSNNTATSPIVKAGTAKMESLLKNVKVQKASCSGNPCTNPTAKKSVLADCSMSNECPSESAVLSRRLNKEEDDGKDNKASDDIIKLNSNISCNNSLQEKALRNSPKNEVLPVGIVKCASELQEVTLNKSLETTVNSILELKKLGGSSETETTDSSSARSECPQFSSVSQDNCLEKCVSDQNEGIVETDSILEAAVNSILEC</sequence>
<dbReference type="GeneID" id="115465358"/>
<dbReference type="AlphaFoldDB" id="A0A6P7X7V3"/>
<dbReference type="GO" id="GO:0045893">
    <property type="term" value="P:positive regulation of DNA-templated transcription"/>
    <property type="evidence" value="ECO:0007669"/>
    <property type="project" value="TreeGrafter"/>
</dbReference>
<dbReference type="Pfam" id="PF15249">
    <property type="entry name" value="GLTSCR1"/>
    <property type="match status" value="1"/>
</dbReference>
<dbReference type="Proteomes" id="UP000515156">
    <property type="component" value="Chromosome 3"/>
</dbReference>
<dbReference type="PANTHER" id="PTHR15572">
    <property type="entry name" value="GLIOMA TUMOR SUPPRESSOR CANDIDATE REGION GENE 1"/>
    <property type="match status" value="1"/>
</dbReference>
<dbReference type="InterPro" id="IPR015671">
    <property type="entry name" value="GSCR1_dom"/>
</dbReference>